<evidence type="ECO:0000256" key="2">
    <source>
        <dbReference type="ARBA" id="ARBA00022679"/>
    </source>
</evidence>
<dbReference type="FunFam" id="3.40.1180.10:FF:000024">
    <property type="entry name" value="Alkyl transferase"/>
    <property type="match status" value="1"/>
</dbReference>
<evidence type="ECO:0000313" key="5">
    <source>
        <dbReference type="Proteomes" id="UP000001357"/>
    </source>
</evidence>
<dbReference type="RefSeq" id="XP_001748822.1">
    <property type="nucleotide sequence ID" value="XM_001748770.1"/>
</dbReference>
<dbReference type="NCBIfam" id="TIGR00055">
    <property type="entry name" value="uppS"/>
    <property type="match status" value="1"/>
</dbReference>
<dbReference type="GO" id="GO:1904423">
    <property type="term" value="C:dehydrodolichyl diphosphate synthase complex"/>
    <property type="evidence" value="ECO:0000318"/>
    <property type="project" value="GO_Central"/>
</dbReference>
<dbReference type="InParanoid" id="A9V7T4"/>
<dbReference type="PANTHER" id="PTHR10291">
    <property type="entry name" value="DEHYDRODOLICHYL DIPHOSPHATE SYNTHASE FAMILY MEMBER"/>
    <property type="match status" value="1"/>
</dbReference>
<dbReference type="Gene3D" id="3.40.1180.10">
    <property type="entry name" value="Decaprenyl diphosphate synthase-like"/>
    <property type="match status" value="1"/>
</dbReference>
<dbReference type="STRING" id="81824.A9V7T4"/>
<dbReference type="KEGG" id="mbr:MONBRDRAFT_33829"/>
<evidence type="ECO:0000256" key="1">
    <source>
        <dbReference type="ARBA" id="ARBA00005432"/>
    </source>
</evidence>
<dbReference type="CDD" id="cd00475">
    <property type="entry name" value="Cis_IPPS"/>
    <property type="match status" value="1"/>
</dbReference>
<dbReference type="InterPro" id="IPR001441">
    <property type="entry name" value="UPP_synth-like"/>
</dbReference>
<dbReference type="SUPFAM" id="SSF64005">
    <property type="entry name" value="Undecaprenyl diphosphate synthase"/>
    <property type="match status" value="1"/>
</dbReference>
<dbReference type="GO" id="GO:0005783">
    <property type="term" value="C:endoplasmic reticulum"/>
    <property type="evidence" value="ECO:0000318"/>
    <property type="project" value="GO_Central"/>
</dbReference>
<protein>
    <recommendedName>
        <fullName evidence="3">Alkyl transferase</fullName>
        <ecNumber evidence="3">2.5.1.-</ecNumber>
    </recommendedName>
</protein>
<dbReference type="EMBL" id="CH991566">
    <property type="protein sequence ID" value="EDQ86432.1"/>
    <property type="molecule type" value="Genomic_DNA"/>
</dbReference>
<dbReference type="AlphaFoldDB" id="A9V7T4"/>
<dbReference type="Proteomes" id="UP000001357">
    <property type="component" value="Unassembled WGS sequence"/>
</dbReference>
<dbReference type="InterPro" id="IPR036424">
    <property type="entry name" value="UPP_synth-like_sf"/>
</dbReference>
<dbReference type="GO" id="GO:0016094">
    <property type="term" value="P:polyprenol biosynthetic process"/>
    <property type="evidence" value="ECO:0000318"/>
    <property type="project" value="GO_Central"/>
</dbReference>
<dbReference type="GO" id="GO:0016765">
    <property type="term" value="F:transferase activity, transferring alkyl or aryl (other than methyl) groups"/>
    <property type="evidence" value="ECO:0007669"/>
    <property type="project" value="InterPro"/>
</dbReference>
<dbReference type="EC" id="2.5.1.-" evidence="3"/>
<dbReference type="Pfam" id="PF01255">
    <property type="entry name" value="Prenyltransf"/>
    <property type="match status" value="1"/>
</dbReference>
<dbReference type="GeneID" id="5894076"/>
<keyword evidence="2 3" id="KW-0808">Transferase</keyword>
<comment type="similarity">
    <text evidence="1 3">Belongs to the UPP synthase family.</text>
</comment>
<dbReference type="eggNOG" id="KOG1602">
    <property type="taxonomic scope" value="Eukaryota"/>
</dbReference>
<name>A9V7T4_MONBE</name>
<dbReference type="PANTHER" id="PTHR10291:SF43">
    <property type="entry name" value="DEHYDRODOLICHYL DIPHOSPHATE SYNTHASE COMPLEX SUBUNIT DHDDS"/>
    <property type="match status" value="1"/>
</dbReference>
<organism evidence="4 5">
    <name type="scientific">Monosiga brevicollis</name>
    <name type="common">Choanoflagellate</name>
    <dbReference type="NCBI Taxonomy" id="81824"/>
    <lineage>
        <taxon>Eukaryota</taxon>
        <taxon>Choanoflagellata</taxon>
        <taxon>Craspedida</taxon>
        <taxon>Salpingoecidae</taxon>
        <taxon>Monosiga</taxon>
    </lineage>
</organism>
<reference evidence="4 5" key="1">
    <citation type="journal article" date="2008" name="Nature">
        <title>The genome of the choanoflagellate Monosiga brevicollis and the origin of metazoans.</title>
        <authorList>
            <consortium name="JGI Sequencing"/>
            <person name="King N."/>
            <person name="Westbrook M.J."/>
            <person name="Young S.L."/>
            <person name="Kuo A."/>
            <person name="Abedin M."/>
            <person name="Chapman J."/>
            <person name="Fairclough S."/>
            <person name="Hellsten U."/>
            <person name="Isogai Y."/>
            <person name="Letunic I."/>
            <person name="Marr M."/>
            <person name="Pincus D."/>
            <person name="Putnam N."/>
            <person name="Rokas A."/>
            <person name="Wright K.J."/>
            <person name="Zuzow R."/>
            <person name="Dirks W."/>
            <person name="Good M."/>
            <person name="Goodstein D."/>
            <person name="Lemons D."/>
            <person name="Li W."/>
            <person name="Lyons J.B."/>
            <person name="Morris A."/>
            <person name="Nichols S."/>
            <person name="Richter D.J."/>
            <person name="Salamov A."/>
            <person name="Bork P."/>
            <person name="Lim W.A."/>
            <person name="Manning G."/>
            <person name="Miller W.T."/>
            <person name="McGinnis W."/>
            <person name="Shapiro H."/>
            <person name="Tjian R."/>
            <person name="Grigoriev I.V."/>
            <person name="Rokhsar D."/>
        </authorList>
    </citation>
    <scope>NUCLEOTIDE SEQUENCE [LARGE SCALE GENOMIC DNA]</scope>
    <source>
        <strain evidence="5">MX1 / ATCC 50154</strain>
    </source>
</reference>
<dbReference type="FunCoup" id="A9V7T4">
    <property type="interactions" value="594"/>
</dbReference>
<evidence type="ECO:0000256" key="3">
    <source>
        <dbReference type="RuleBase" id="RU363018"/>
    </source>
</evidence>
<evidence type="ECO:0000313" key="4">
    <source>
        <dbReference type="EMBL" id="EDQ86432.1"/>
    </source>
</evidence>
<keyword evidence="5" id="KW-1185">Reference proteome</keyword>
<sequence>MFDTALAWLREPQQQLQAALRWAAVQTLRAGKLPKHVAFIMDGNRRFARQRHIARIAGHSAGFDKLKETLQWCLDLDIRIVSVYAFSIENFNRSKEEVDALMQLALEKFETLLDESEVLHQHQVSVRIVGNMDLLPEALQRVLGKVVYETRAYTKAILNVCFAYTARDDITTAANRILTALDEGRIQSWLISVYLLEYYHPVWFTKVLWPDFGFYDMLECIVAYQRAAPVVSRLRAQQFAVEQQGLRVRLNALLAQLGGEGDGRSSPFEAGTRQSEKVAALEEEQRYRVQTYVRALREAAMARYATLAAAYDHNRPCDAAGKREAIPLTRHTASLSLCLSVSLCLSLSLYVSLSVCLCLTSPLKIALKHHDIIHFIVYY</sequence>
<accession>A9V7T4</accession>
<proteinExistence type="inferred from homology"/>
<gene>
    <name evidence="4" type="ORF">MONBRDRAFT_33829</name>
</gene>